<reference evidence="7" key="1">
    <citation type="journal article" date="2013" name="Nature">
        <title>Pan genome of the phytoplankton Emiliania underpins its global distribution.</title>
        <authorList>
            <person name="Read B.A."/>
            <person name="Kegel J."/>
            <person name="Klute M.J."/>
            <person name="Kuo A."/>
            <person name="Lefebvre S.C."/>
            <person name="Maumus F."/>
            <person name="Mayer C."/>
            <person name="Miller J."/>
            <person name="Monier A."/>
            <person name="Salamov A."/>
            <person name="Young J."/>
            <person name="Aguilar M."/>
            <person name="Claverie J.M."/>
            <person name="Frickenhaus S."/>
            <person name="Gonzalez K."/>
            <person name="Herman E.K."/>
            <person name="Lin Y.C."/>
            <person name="Napier J."/>
            <person name="Ogata H."/>
            <person name="Sarno A.F."/>
            <person name="Shmutz J."/>
            <person name="Schroeder D."/>
            <person name="de Vargas C."/>
            <person name="Verret F."/>
            <person name="von Dassow P."/>
            <person name="Valentin K."/>
            <person name="Van de Peer Y."/>
            <person name="Wheeler G."/>
            <person name="Dacks J.B."/>
            <person name="Delwiche C.F."/>
            <person name="Dyhrman S.T."/>
            <person name="Glockner G."/>
            <person name="John U."/>
            <person name="Richards T."/>
            <person name="Worden A.Z."/>
            <person name="Zhang X."/>
            <person name="Grigoriev I.V."/>
            <person name="Allen A.E."/>
            <person name="Bidle K."/>
            <person name="Borodovsky M."/>
            <person name="Bowler C."/>
            <person name="Brownlee C."/>
            <person name="Cock J.M."/>
            <person name="Elias M."/>
            <person name="Gladyshev V.N."/>
            <person name="Groth M."/>
            <person name="Guda C."/>
            <person name="Hadaegh A."/>
            <person name="Iglesias-Rodriguez M.D."/>
            <person name="Jenkins J."/>
            <person name="Jones B.M."/>
            <person name="Lawson T."/>
            <person name="Leese F."/>
            <person name="Lindquist E."/>
            <person name="Lobanov A."/>
            <person name="Lomsadze A."/>
            <person name="Malik S.B."/>
            <person name="Marsh M.E."/>
            <person name="Mackinder L."/>
            <person name="Mock T."/>
            <person name="Mueller-Roeber B."/>
            <person name="Pagarete A."/>
            <person name="Parker M."/>
            <person name="Probert I."/>
            <person name="Quesneville H."/>
            <person name="Raines C."/>
            <person name="Rensing S.A."/>
            <person name="Riano-Pachon D.M."/>
            <person name="Richier S."/>
            <person name="Rokitta S."/>
            <person name="Shiraiwa Y."/>
            <person name="Soanes D.M."/>
            <person name="van der Giezen M."/>
            <person name="Wahlund T.M."/>
            <person name="Williams B."/>
            <person name="Wilson W."/>
            <person name="Wolfe G."/>
            <person name="Wurch L.L."/>
        </authorList>
    </citation>
    <scope>NUCLEOTIDE SEQUENCE</scope>
</reference>
<evidence type="ECO:0000313" key="6">
    <source>
        <dbReference type="EnsemblProtists" id="EOD11782"/>
    </source>
</evidence>
<keyword evidence="5" id="KW-0813">Transport</keyword>
<evidence type="ECO:0000256" key="2">
    <source>
        <dbReference type="ARBA" id="ARBA00022692"/>
    </source>
</evidence>
<keyword evidence="5" id="KW-0187">Copper transport</keyword>
<dbReference type="PANTHER" id="PTHR12483">
    <property type="entry name" value="SOLUTE CARRIER FAMILY 31 COPPER TRANSPORTERS"/>
    <property type="match status" value="1"/>
</dbReference>
<dbReference type="PANTHER" id="PTHR12483:SF27">
    <property type="entry name" value="COPPER TRANSPORT PROTEIN CTR1"/>
    <property type="match status" value="1"/>
</dbReference>
<dbReference type="Pfam" id="PF04145">
    <property type="entry name" value="Ctr"/>
    <property type="match status" value="2"/>
</dbReference>
<keyword evidence="4 5" id="KW-0472">Membrane</keyword>
<evidence type="ECO:0000256" key="4">
    <source>
        <dbReference type="ARBA" id="ARBA00023136"/>
    </source>
</evidence>
<organism evidence="6 7">
    <name type="scientific">Emiliania huxleyi (strain CCMP1516)</name>
    <dbReference type="NCBI Taxonomy" id="280463"/>
    <lineage>
        <taxon>Eukaryota</taxon>
        <taxon>Haptista</taxon>
        <taxon>Haptophyta</taxon>
        <taxon>Prymnesiophyceae</taxon>
        <taxon>Isochrysidales</taxon>
        <taxon>Noelaerhabdaceae</taxon>
        <taxon>Emiliania</taxon>
    </lineage>
</organism>
<dbReference type="AlphaFoldDB" id="A0A0D3IKJ7"/>
<sequence length="149" mass="15820">MSEDVYILFDWWHATSSAGYACSLAAVYAACVAHELLLARRRSLRAAGTSSATCGSRMLAACDAAEEILVVALGFAIMLVLMTFNGGIFCVVTLGVVSGRRIARRAAAGRGASPRVHSSAHESARRFLASGSETLSERDESEHDLCHSV</sequence>
<keyword evidence="3 5" id="KW-1133">Transmembrane helix</keyword>
<feature type="transmembrane region" description="Helical" evidence="5">
    <location>
        <begin position="68"/>
        <end position="97"/>
    </location>
</feature>
<accession>A0A0D3IKJ7</accession>
<protein>
    <recommendedName>
        <fullName evidence="5">Copper transport protein</fullName>
    </recommendedName>
</protein>
<comment type="similarity">
    <text evidence="5">Belongs to the copper transporter (Ctr) (TC 1.A.56) family. SLC31A subfamily.</text>
</comment>
<dbReference type="RefSeq" id="XP_005764211.1">
    <property type="nucleotide sequence ID" value="XM_005764154.1"/>
</dbReference>
<dbReference type="KEGG" id="ehx:EMIHUDRAFT_214071"/>
<evidence type="ECO:0000256" key="3">
    <source>
        <dbReference type="ARBA" id="ARBA00022989"/>
    </source>
</evidence>
<comment type="subcellular location">
    <subcellularLocation>
        <location evidence="1 5">Membrane</location>
        <topology evidence="1 5">Multi-pass membrane protein</topology>
    </subcellularLocation>
</comment>
<dbReference type="GO" id="GO:0005886">
    <property type="term" value="C:plasma membrane"/>
    <property type="evidence" value="ECO:0007669"/>
    <property type="project" value="TreeGrafter"/>
</dbReference>
<dbReference type="InterPro" id="IPR007274">
    <property type="entry name" value="Cop_transporter"/>
</dbReference>
<keyword evidence="7" id="KW-1185">Reference proteome</keyword>
<keyword evidence="5" id="KW-0406">Ion transport</keyword>
<evidence type="ECO:0000313" key="7">
    <source>
        <dbReference type="Proteomes" id="UP000013827"/>
    </source>
</evidence>
<dbReference type="EnsemblProtists" id="EOD11782">
    <property type="protein sequence ID" value="EOD11782"/>
    <property type="gene ID" value="EMIHUDRAFT_214071"/>
</dbReference>
<dbReference type="GO" id="GO:0005375">
    <property type="term" value="F:copper ion transmembrane transporter activity"/>
    <property type="evidence" value="ECO:0007669"/>
    <property type="project" value="UniProtKB-UniRule"/>
</dbReference>
<evidence type="ECO:0000256" key="1">
    <source>
        <dbReference type="ARBA" id="ARBA00004141"/>
    </source>
</evidence>
<dbReference type="GeneID" id="17257929"/>
<keyword evidence="5" id="KW-0186">Copper</keyword>
<reference evidence="6" key="2">
    <citation type="submission" date="2024-10" db="UniProtKB">
        <authorList>
            <consortium name="EnsemblProtists"/>
        </authorList>
    </citation>
    <scope>IDENTIFICATION</scope>
</reference>
<evidence type="ECO:0000256" key="5">
    <source>
        <dbReference type="RuleBase" id="RU367022"/>
    </source>
</evidence>
<dbReference type="HOGENOM" id="CLU_1753129_0_0_1"/>
<dbReference type="PaxDb" id="2903-EOD11782"/>
<keyword evidence="2 5" id="KW-0812">Transmembrane</keyword>
<dbReference type="Proteomes" id="UP000013827">
    <property type="component" value="Unassembled WGS sequence"/>
</dbReference>
<name>A0A0D3IKJ7_EMIH1</name>
<proteinExistence type="inferred from homology"/>